<gene>
    <name evidence="1" type="ORF">JGS22_022420</name>
</gene>
<dbReference type="Proteomes" id="UP000694501">
    <property type="component" value="Unassembled WGS sequence"/>
</dbReference>
<dbReference type="EMBL" id="JAELVF020000003">
    <property type="protein sequence ID" value="MBU7600309.1"/>
    <property type="molecule type" value="Genomic_DNA"/>
</dbReference>
<evidence type="ECO:0000313" key="1">
    <source>
        <dbReference type="EMBL" id="MBU7600309.1"/>
    </source>
</evidence>
<dbReference type="RefSeq" id="WP_211038930.1">
    <property type="nucleotide sequence ID" value="NZ_JAELVF020000003.1"/>
</dbReference>
<proteinExistence type="predicted"/>
<reference evidence="1" key="1">
    <citation type="submission" date="2021-06" db="EMBL/GenBank/DDBJ databases">
        <title>Sequencing of actinobacteria type strains.</title>
        <authorList>
            <person name="Nguyen G.-S."/>
            <person name="Wentzel A."/>
        </authorList>
    </citation>
    <scope>NUCLEOTIDE SEQUENCE</scope>
    <source>
        <strain evidence="1">P38-E01</strain>
    </source>
</reference>
<comment type="caution">
    <text evidence="1">The sequence shown here is derived from an EMBL/GenBank/DDBJ whole genome shotgun (WGS) entry which is preliminary data.</text>
</comment>
<keyword evidence="2" id="KW-1185">Reference proteome</keyword>
<dbReference type="AlphaFoldDB" id="A0A949JQ89"/>
<name>A0A949JQ89_9ACTN</name>
<evidence type="ECO:0000313" key="2">
    <source>
        <dbReference type="Proteomes" id="UP000694501"/>
    </source>
</evidence>
<protein>
    <submittedName>
        <fullName evidence="1">Uncharacterized protein</fullName>
    </submittedName>
</protein>
<accession>A0A949JQ89</accession>
<sequence>MRKLHGRLDARVPPRAPAAVGAGVDVSANGGDDDVGIEQVDGAAEPGLCDAARHHFGHAREQLRPAAPHVRPDTFARSAVAAATATEPQTASLCCG</sequence>
<organism evidence="1 2">
    <name type="scientific">Streptomyces tardus</name>
    <dbReference type="NCBI Taxonomy" id="2780544"/>
    <lineage>
        <taxon>Bacteria</taxon>
        <taxon>Bacillati</taxon>
        <taxon>Actinomycetota</taxon>
        <taxon>Actinomycetes</taxon>
        <taxon>Kitasatosporales</taxon>
        <taxon>Streptomycetaceae</taxon>
        <taxon>Streptomyces</taxon>
    </lineage>
</organism>